<proteinExistence type="predicted"/>
<dbReference type="RefSeq" id="WP_345584561.1">
    <property type="nucleotide sequence ID" value="NZ_BAAAXF010000075.1"/>
</dbReference>
<evidence type="ECO:0000313" key="1">
    <source>
        <dbReference type="EMBL" id="GAA3503608.1"/>
    </source>
</evidence>
<dbReference type="EMBL" id="BAAAXF010000075">
    <property type="protein sequence ID" value="GAA3503608.1"/>
    <property type="molecule type" value="Genomic_DNA"/>
</dbReference>
<name>A0ABP6UA83_9ACTN</name>
<gene>
    <name evidence="1" type="ORF">GCM10019016_107180</name>
</gene>
<keyword evidence="2" id="KW-1185">Reference proteome</keyword>
<accession>A0ABP6UA83</accession>
<evidence type="ECO:0008006" key="3">
    <source>
        <dbReference type="Google" id="ProtNLM"/>
    </source>
</evidence>
<comment type="caution">
    <text evidence="1">The sequence shown here is derived from an EMBL/GenBank/DDBJ whole genome shotgun (WGS) entry which is preliminary data.</text>
</comment>
<dbReference type="Proteomes" id="UP001501455">
    <property type="component" value="Unassembled WGS sequence"/>
</dbReference>
<reference evidence="2" key="1">
    <citation type="journal article" date="2019" name="Int. J. Syst. Evol. Microbiol.">
        <title>The Global Catalogue of Microorganisms (GCM) 10K type strain sequencing project: providing services to taxonomists for standard genome sequencing and annotation.</title>
        <authorList>
            <consortium name="The Broad Institute Genomics Platform"/>
            <consortium name="The Broad Institute Genome Sequencing Center for Infectious Disease"/>
            <person name="Wu L."/>
            <person name="Ma J."/>
        </authorList>
    </citation>
    <scope>NUCLEOTIDE SEQUENCE [LARGE SCALE GENOMIC DNA]</scope>
    <source>
        <strain evidence="2">JCM 4816</strain>
    </source>
</reference>
<protein>
    <recommendedName>
        <fullName evidence="3">Alanine-rich protein</fullName>
    </recommendedName>
</protein>
<evidence type="ECO:0000313" key="2">
    <source>
        <dbReference type="Proteomes" id="UP001501455"/>
    </source>
</evidence>
<sequence>MKASAFVYPWDVNGDPQAPARIAALGAAQATLASAYHSTRALTPRHPRHRVVTAEHAAVLYPAGAHWSGRTPRPYPAGDWAPGDAFGEAAAALADAGLEVHTWVVLAHNSRLGAEHPDTSVVNAYGDRYPWAPCVAQPATRAYLVDLAAEAAVRPGARGTELESLGWYGLAHLHAHDKTAGVGLGDAGQYLMSLCFCPSCREGYGTRGLDADELAAAVRAALEPVWRGAPSDGGWAGVGKLLGDETASATRAWRDETARTLQEAAVRAVRDAAPEGFQVLLHADPVSYHCGANAGVDPAHVLSVADGVVVPCTGGPGLLTPFAREGREGAVLAANFTVVSGMGGSPGTLAADAAEARRLGATELRVYHAGLASDGDLEAVRSALAEL</sequence>
<organism evidence="1 2">
    <name type="scientific">Streptomyces prasinosporus</name>
    <dbReference type="NCBI Taxonomy" id="68256"/>
    <lineage>
        <taxon>Bacteria</taxon>
        <taxon>Bacillati</taxon>
        <taxon>Actinomycetota</taxon>
        <taxon>Actinomycetes</taxon>
        <taxon>Kitasatosporales</taxon>
        <taxon>Streptomycetaceae</taxon>
        <taxon>Streptomyces</taxon>
        <taxon>Streptomyces albogriseolus group</taxon>
    </lineage>
</organism>